<protein>
    <submittedName>
        <fullName evidence="2">Uncharacterized protein</fullName>
    </submittedName>
</protein>
<name>A0A8S5RS14_9CAUD</name>
<organism evidence="2">
    <name type="scientific">Myoviridae sp. ct5xZ3</name>
    <dbReference type="NCBI Taxonomy" id="2827601"/>
    <lineage>
        <taxon>Viruses</taxon>
        <taxon>Duplodnaviria</taxon>
        <taxon>Heunggongvirae</taxon>
        <taxon>Uroviricota</taxon>
        <taxon>Caudoviricetes</taxon>
    </lineage>
</organism>
<proteinExistence type="predicted"/>
<evidence type="ECO:0000313" key="2">
    <source>
        <dbReference type="EMBL" id="DAE92155.1"/>
    </source>
</evidence>
<feature type="region of interest" description="Disordered" evidence="1">
    <location>
        <begin position="88"/>
        <end position="110"/>
    </location>
</feature>
<sequence length="110" mass="12037">MSNIETEKEIAEAPKDAVSLDVQATNTRFIGAGQRRRIVKQPVVNANIKASVELGIVSISDRDNDVMLTVRIEDMTAILAAVYGKAKEEEECTKTETKEASETAPDADRE</sequence>
<evidence type="ECO:0000256" key="1">
    <source>
        <dbReference type="SAM" id="MobiDB-lite"/>
    </source>
</evidence>
<dbReference type="EMBL" id="BK057794">
    <property type="protein sequence ID" value="DAE92155.1"/>
    <property type="molecule type" value="Genomic_DNA"/>
</dbReference>
<accession>A0A8S5RS14</accession>
<reference evidence="2" key="1">
    <citation type="journal article" date="2021" name="Proc. Natl. Acad. Sci. U.S.A.">
        <title>A Catalog of Tens of Thousands of Viruses from Human Metagenomes Reveals Hidden Associations with Chronic Diseases.</title>
        <authorList>
            <person name="Tisza M.J."/>
            <person name="Buck C.B."/>
        </authorList>
    </citation>
    <scope>NUCLEOTIDE SEQUENCE</scope>
    <source>
        <strain evidence="2">Ct5xZ3</strain>
    </source>
</reference>